<sequence length="150" mass="17637">MLHLKYFSTIFIRSKRMNGNFSIIKNLYDNNNHFQSIRLMTAIKNADKPSPSPLSSPTPSSSSFKIEHDVKQQKFRINFDPDNEAFIKYERLGNNEVLLHHTEVPKQFRSTGIAKELATEVFKYFDDTQQKMIITCTYLQKMDKKRKEIN</sequence>
<dbReference type="SUPFAM" id="SSF55729">
    <property type="entry name" value="Acyl-CoA N-acyltransferases (Nat)"/>
    <property type="match status" value="1"/>
</dbReference>
<dbReference type="Proteomes" id="UP000515146">
    <property type="component" value="Unplaced"/>
</dbReference>
<evidence type="ECO:0000313" key="6">
    <source>
        <dbReference type="RefSeq" id="XP_027196638.1"/>
    </source>
</evidence>
<dbReference type="Gene3D" id="3.40.630.30">
    <property type="match status" value="1"/>
</dbReference>
<dbReference type="InParanoid" id="A0A6P6XUJ1"/>
<dbReference type="OrthoDB" id="74247at2759"/>
<reference evidence="6" key="1">
    <citation type="submission" date="2025-08" db="UniProtKB">
        <authorList>
            <consortium name="RefSeq"/>
        </authorList>
    </citation>
    <scope>IDENTIFICATION</scope>
    <source>
        <strain evidence="6">Airmid</strain>
    </source>
</reference>
<evidence type="ECO:0000256" key="2">
    <source>
        <dbReference type="ARBA" id="ARBA00020243"/>
    </source>
</evidence>
<comment type="similarity">
    <text evidence="1">Belongs to the NATD1 family.</text>
</comment>
<evidence type="ECO:0000313" key="5">
    <source>
        <dbReference type="Proteomes" id="UP000515146"/>
    </source>
</evidence>
<dbReference type="PROSITE" id="PS51729">
    <property type="entry name" value="GNAT_YJDJ"/>
    <property type="match status" value="1"/>
</dbReference>
<dbReference type="PANTHER" id="PTHR31435">
    <property type="entry name" value="PROTEIN NATD1"/>
    <property type="match status" value="1"/>
</dbReference>
<dbReference type="AlphaFoldDB" id="A0A6P6XUJ1"/>
<dbReference type="KEGG" id="dpte:113791108"/>
<name>A0A6P6XUJ1_DERPT</name>
<dbReference type="RefSeq" id="XP_027196638.1">
    <property type="nucleotide sequence ID" value="XM_027340837.1"/>
</dbReference>
<evidence type="ECO:0000256" key="3">
    <source>
        <dbReference type="ARBA" id="ARBA00031876"/>
    </source>
</evidence>
<organism evidence="5 6">
    <name type="scientific">Dermatophagoides pteronyssinus</name>
    <name type="common">European house dust mite</name>
    <dbReference type="NCBI Taxonomy" id="6956"/>
    <lineage>
        <taxon>Eukaryota</taxon>
        <taxon>Metazoa</taxon>
        <taxon>Ecdysozoa</taxon>
        <taxon>Arthropoda</taxon>
        <taxon>Chelicerata</taxon>
        <taxon>Arachnida</taxon>
        <taxon>Acari</taxon>
        <taxon>Acariformes</taxon>
        <taxon>Sarcoptiformes</taxon>
        <taxon>Astigmata</taxon>
        <taxon>Psoroptidia</taxon>
        <taxon>Analgoidea</taxon>
        <taxon>Pyroglyphidae</taxon>
        <taxon>Dermatophagoidinae</taxon>
        <taxon>Dermatophagoides</taxon>
    </lineage>
</organism>
<gene>
    <name evidence="6" type="primary">LOC113791108</name>
</gene>
<protein>
    <recommendedName>
        <fullName evidence="2">Protein NATD1</fullName>
    </recommendedName>
    <alternativeName>
        <fullName evidence="3">N-acetyltransferase domain-containing protein 1</fullName>
    </alternativeName>
</protein>
<evidence type="ECO:0000259" key="4">
    <source>
        <dbReference type="PROSITE" id="PS51729"/>
    </source>
</evidence>
<dbReference type="InterPro" id="IPR045057">
    <property type="entry name" value="Gcn5-rel_NAT"/>
</dbReference>
<dbReference type="Pfam" id="PF14542">
    <property type="entry name" value="Acetyltransf_CG"/>
    <property type="match status" value="1"/>
</dbReference>
<keyword evidence="5" id="KW-1185">Reference proteome</keyword>
<dbReference type="OMA" id="QKFRINF"/>
<dbReference type="InterPro" id="IPR016181">
    <property type="entry name" value="Acyl_CoA_acyltransferase"/>
</dbReference>
<proteinExistence type="inferred from homology"/>
<evidence type="ECO:0000256" key="1">
    <source>
        <dbReference type="ARBA" id="ARBA00006233"/>
    </source>
</evidence>
<feature type="domain" description="N-acetyltransferase" evidence="4">
    <location>
        <begin position="67"/>
        <end position="150"/>
    </location>
</feature>
<dbReference type="GeneID" id="113791108"/>
<accession>A0A6P6XUJ1</accession>
<dbReference type="InterPro" id="IPR031165">
    <property type="entry name" value="GNAT_YJDJ"/>
</dbReference>
<dbReference type="PANTHER" id="PTHR31435:SF9">
    <property type="entry name" value="PROTEIN NATD1"/>
    <property type="match status" value="1"/>
</dbReference>